<proteinExistence type="predicted"/>
<dbReference type="GO" id="GO:0045505">
    <property type="term" value="F:dynein intermediate chain binding"/>
    <property type="evidence" value="ECO:0007669"/>
    <property type="project" value="TreeGrafter"/>
</dbReference>
<protein>
    <submittedName>
        <fullName evidence="2 3">Uncharacterized protein LOC111302926 isoform X2</fullName>
    </submittedName>
</protein>
<dbReference type="SMART" id="SM01375">
    <property type="entry name" value="Dynein_light"/>
    <property type="match status" value="1"/>
</dbReference>
<sequence>MLRGSIGVYFVVTKKSTEKTSAFNQGFLGEESTTKVENMLEVEKMILPEVVQIKLKEVDQRESDLWIYSEEGCYEMKESSKKMLREETEKEMLEGKAVIEDTDMPLNMQAQALSSASRALDLYEVFDCIPIAAYIKKVIKVTSNHYPLCYLFTELSWINFCLALQDFDKTYGPGWQCVVGTNFSCFFTHFKGTFIYFALETLNFLIFKGSSSNSTSS</sequence>
<reference evidence="2 3" key="1">
    <citation type="submission" date="2025-04" db="UniProtKB">
        <authorList>
            <consortium name="RefSeq"/>
        </authorList>
    </citation>
    <scope>IDENTIFICATION</scope>
    <source>
        <tissue evidence="2 3">Fruit stalk</tissue>
    </source>
</reference>
<dbReference type="GeneID" id="111302926"/>
<dbReference type="Pfam" id="PF01221">
    <property type="entry name" value="Dynein_light"/>
    <property type="match status" value="1"/>
</dbReference>
<dbReference type="GO" id="GO:0005868">
    <property type="term" value="C:cytoplasmic dynein complex"/>
    <property type="evidence" value="ECO:0007669"/>
    <property type="project" value="TreeGrafter"/>
</dbReference>
<dbReference type="RefSeq" id="XP_022754566.1">
    <property type="nucleotide sequence ID" value="XM_022898831.1"/>
</dbReference>
<dbReference type="InterPro" id="IPR037177">
    <property type="entry name" value="DLC_sf"/>
</dbReference>
<evidence type="ECO:0000313" key="1">
    <source>
        <dbReference type="Proteomes" id="UP000515121"/>
    </source>
</evidence>
<gene>
    <name evidence="2 3" type="primary">LOC111302926</name>
</gene>
<evidence type="ECO:0000313" key="3">
    <source>
        <dbReference type="RefSeq" id="XP_022754567.1"/>
    </source>
</evidence>
<dbReference type="GO" id="GO:0007017">
    <property type="term" value="P:microtubule-based process"/>
    <property type="evidence" value="ECO:0007669"/>
    <property type="project" value="InterPro"/>
</dbReference>
<dbReference type="FunFam" id="3.30.740.10:FF:000004">
    <property type="entry name" value="Dynein light chain"/>
    <property type="match status" value="1"/>
</dbReference>
<dbReference type="RefSeq" id="XP_022754567.1">
    <property type="nucleotide sequence ID" value="XM_022898832.1"/>
</dbReference>
<name>A0A6P5ZQC0_DURZI</name>
<organism evidence="1 2">
    <name type="scientific">Durio zibethinus</name>
    <name type="common">Durian</name>
    <dbReference type="NCBI Taxonomy" id="66656"/>
    <lineage>
        <taxon>Eukaryota</taxon>
        <taxon>Viridiplantae</taxon>
        <taxon>Streptophyta</taxon>
        <taxon>Embryophyta</taxon>
        <taxon>Tracheophyta</taxon>
        <taxon>Spermatophyta</taxon>
        <taxon>Magnoliopsida</taxon>
        <taxon>eudicotyledons</taxon>
        <taxon>Gunneridae</taxon>
        <taxon>Pentapetalae</taxon>
        <taxon>rosids</taxon>
        <taxon>malvids</taxon>
        <taxon>Malvales</taxon>
        <taxon>Malvaceae</taxon>
        <taxon>Helicteroideae</taxon>
        <taxon>Durio</taxon>
    </lineage>
</organism>
<evidence type="ECO:0000313" key="2">
    <source>
        <dbReference type="RefSeq" id="XP_022754566.1"/>
    </source>
</evidence>
<dbReference type="PANTHER" id="PTHR11886:SF106">
    <property type="entry name" value="DYNEIN LIGHT CHAIN"/>
    <property type="match status" value="1"/>
</dbReference>
<dbReference type="SUPFAM" id="SSF54648">
    <property type="entry name" value="DLC"/>
    <property type="match status" value="2"/>
</dbReference>
<dbReference type="AlphaFoldDB" id="A0A6P5ZQC0"/>
<accession>A0A6P5ZQC0</accession>
<dbReference type="Proteomes" id="UP000515121">
    <property type="component" value="Unplaced"/>
</dbReference>
<dbReference type="InterPro" id="IPR001372">
    <property type="entry name" value="Dynein_light_chain_typ-1/2"/>
</dbReference>
<keyword evidence="1" id="KW-1185">Reference proteome</keyword>
<dbReference type="PANTHER" id="PTHR11886">
    <property type="entry name" value="DYNEIN LIGHT CHAIN"/>
    <property type="match status" value="1"/>
</dbReference>
<dbReference type="Gene3D" id="3.30.740.10">
    <property type="entry name" value="Protein Inhibitor Of Neuronal Nitric Oxide Synthase"/>
    <property type="match status" value="1"/>
</dbReference>